<evidence type="ECO:0000256" key="1">
    <source>
        <dbReference type="SAM" id="SignalP"/>
    </source>
</evidence>
<comment type="caution">
    <text evidence="3">The sequence shown here is derived from an EMBL/GenBank/DDBJ whole genome shotgun (WGS) entry which is preliminary data.</text>
</comment>
<organism evidence="3 4">
    <name type="scientific">Pontibacter burrus</name>
    <dbReference type="NCBI Taxonomy" id="2704466"/>
    <lineage>
        <taxon>Bacteria</taxon>
        <taxon>Pseudomonadati</taxon>
        <taxon>Bacteroidota</taxon>
        <taxon>Cytophagia</taxon>
        <taxon>Cytophagales</taxon>
        <taxon>Hymenobacteraceae</taxon>
        <taxon>Pontibacter</taxon>
    </lineage>
</organism>
<evidence type="ECO:0000259" key="2">
    <source>
        <dbReference type="Pfam" id="PF19783"/>
    </source>
</evidence>
<feature type="chain" id="PRO_5025690835" description="DUF6268 domain-containing protein" evidence="1">
    <location>
        <begin position="23"/>
        <end position="346"/>
    </location>
</feature>
<dbReference type="Pfam" id="PF19783">
    <property type="entry name" value="DUF6268"/>
    <property type="match status" value="1"/>
</dbReference>
<keyword evidence="1" id="KW-0732">Signal</keyword>
<proteinExistence type="predicted"/>
<dbReference type="EMBL" id="JAAGWD010000012">
    <property type="protein sequence ID" value="NEM99678.1"/>
    <property type="molecule type" value="Genomic_DNA"/>
</dbReference>
<evidence type="ECO:0000313" key="4">
    <source>
        <dbReference type="Proteomes" id="UP000474777"/>
    </source>
</evidence>
<gene>
    <name evidence="3" type="ORF">GXP69_18415</name>
</gene>
<feature type="signal peptide" evidence="1">
    <location>
        <begin position="1"/>
        <end position="22"/>
    </location>
</feature>
<protein>
    <recommendedName>
        <fullName evidence="2">DUF6268 domain-containing protein</fullName>
    </recommendedName>
</protein>
<evidence type="ECO:0000313" key="3">
    <source>
        <dbReference type="EMBL" id="NEM99678.1"/>
    </source>
</evidence>
<dbReference type="InterPro" id="IPR046235">
    <property type="entry name" value="DUF6268"/>
</dbReference>
<dbReference type="Proteomes" id="UP000474777">
    <property type="component" value="Unassembled WGS sequence"/>
</dbReference>
<accession>A0A6B3M1H1</accession>
<dbReference type="AlphaFoldDB" id="A0A6B3M1H1"/>
<feature type="domain" description="DUF6268" evidence="2">
    <location>
        <begin position="126"/>
        <end position="298"/>
    </location>
</feature>
<reference evidence="3 4" key="1">
    <citation type="submission" date="2020-02" db="EMBL/GenBank/DDBJ databases">
        <authorList>
            <person name="Kim M.K."/>
        </authorList>
    </citation>
    <scope>NUCLEOTIDE SEQUENCE [LARGE SCALE GENOMIC DNA]</scope>
    <source>
        <strain evidence="3 4">BT327</strain>
    </source>
</reference>
<dbReference type="RefSeq" id="WP_163917023.1">
    <property type="nucleotide sequence ID" value="NZ_JAAGWD010000012.1"/>
</dbReference>
<sequence>MKFKKLLFIGAVTILCTPFAQAQHPETETVEEFASPSVRNTGKSRGIVLSYERLPQFNIDSKSRDPRIDSGSGRVKRNNKFDARVYAPLVNKPQTKVIFGLEYGLEEFNFGEVTPSDYALYRYLEDKNLHSLGAQLAYLRSIDNRRFYLLRIKGDLNGDWEKDGASNNLIDYLKSTFEAGYGWKKSPDYVIGVGFQIGYTFGRRSIYPAIIYNRTFNDNWGVESIFPANARLRYNVNEKTLLYTGYKIDGASYNLFVDEGPLSKFKEIELRRTDFKGFLRLEREIYDFLWFSLEGGFRQYYRNRVFDEIGSRDEILRNDLAGAGYVRFELYAVPPRKFMEKQKRGG</sequence>
<keyword evidence="4" id="KW-1185">Reference proteome</keyword>
<name>A0A6B3M1H1_9BACT</name>